<evidence type="ECO:0000313" key="7">
    <source>
        <dbReference type="Proteomes" id="UP000265768"/>
    </source>
</evidence>
<dbReference type="PROSITE" id="PS51677">
    <property type="entry name" value="NODB"/>
    <property type="match status" value="1"/>
</dbReference>
<protein>
    <submittedName>
        <fullName evidence="6">Polysaccharide deacetylase family protein</fullName>
    </submittedName>
</protein>
<keyword evidence="7" id="KW-1185">Reference proteome</keyword>
<dbReference type="GO" id="GO:0016020">
    <property type="term" value="C:membrane"/>
    <property type="evidence" value="ECO:0007669"/>
    <property type="project" value="TreeGrafter"/>
</dbReference>
<dbReference type="GO" id="GO:0016810">
    <property type="term" value="F:hydrolase activity, acting on carbon-nitrogen (but not peptide) bonds"/>
    <property type="evidence" value="ECO:0007669"/>
    <property type="project" value="InterPro"/>
</dbReference>
<dbReference type="Pfam" id="PF01522">
    <property type="entry name" value="Polysacc_deac_1"/>
    <property type="match status" value="1"/>
</dbReference>
<dbReference type="SUPFAM" id="SSF88713">
    <property type="entry name" value="Glycoside hydrolase/deacetylase"/>
    <property type="match status" value="1"/>
</dbReference>
<evidence type="ECO:0000256" key="3">
    <source>
        <dbReference type="SAM" id="MobiDB-lite"/>
    </source>
</evidence>
<dbReference type="PANTHER" id="PTHR10587">
    <property type="entry name" value="GLYCOSYL TRANSFERASE-RELATED"/>
    <property type="match status" value="1"/>
</dbReference>
<evidence type="ECO:0000313" key="6">
    <source>
        <dbReference type="EMBL" id="RJL23619.1"/>
    </source>
</evidence>
<comment type="caution">
    <text evidence="6">The sequence shown here is derived from an EMBL/GenBank/DDBJ whole genome shotgun (WGS) entry which is preliminary data.</text>
</comment>
<dbReference type="InterPro" id="IPR011330">
    <property type="entry name" value="Glyco_hydro/deAcase_b/a-brl"/>
</dbReference>
<dbReference type="GO" id="GO:0046872">
    <property type="term" value="F:metal ion binding"/>
    <property type="evidence" value="ECO:0007669"/>
    <property type="project" value="UniProtKB-KW"/>
</dbReference>
<dbReference type="Gene3D" id="3.20.20.370">
    <property type="entry name" value="Glycoside hydrolase/deacetylase"/>
    <property type="match status" value="1"/>
</dbReference>
<organism evidence="6 7">
    <name type="scientific">Bailinhaonella thermotolerans</name>
    <dbReference type="NCBI Taxonomy" id="1070861"/>
    <lineage>
        <taxon>Bacteria</taxon>
        <taxon>Bacillati</taxon>
        <taxon>Actinomycetota</taxon>
        <taxon>Actinomycetes</taxon>
        <taxon>Streptosporangiales</taxon>
        <taxon>Streptosporangiaceae</taxon>
        <taxon>Bailinhaonella</taxon>
    </lineage>
</organism>
<keyword evidence="4" id="KW-0732">Signal</keyword>
<dbReference type="CDD" id="cd10917">
    <property type="entry name" value="CE4_NodB_like_6s_7s"/>
    <property type="match status" value="1"/>
</dbReference>
<evidence type="ECO:0000256" key="2">
    <source>
        <dbReference type="ARBA" id="ARBA00022801"/>
    </source>
</evidence>
<dbReference type="InterPro" id="IPR002509">
    <property type="entry name" value="NODB_dom"/>
</dbReference>
<reference evidence="6 7" key="1">
    <citation type="submission" date="2018-09" db="EMBL/GenBank/DDBJ databases">
        <title>YIM 75507 draft genome.</title>
        <authorList>
            <person name="Tang S."/>
            <person name="Feng Y."/>
        </authorList>
    </citation>
    <scope>NUCLEOTIDE SEQUENCE [LARGE SCALE GENOMIC DNA]</scope>
    <source>
        <strain evidence="6 7">YIM 75507</strain>
    </source>
</reference>
<keyword evidence="1" id="KW-0479">Metal-binding</keyword>
<dbReference type="EMBL" id="QZEY01000018">
    <property type="protein sequence ID" value="RJL23619.1"/>
    <property type="molecule type" value="Genomic_DNA"/>
</dbReference>
<accession>A0A3A4A6W8</accession>
<feature type="chain" id="PRO_5017244346" evidence="4">
    <location>
        <begin position="30"/>
        <end position="346"/>
    </location>
</feature>
<feature type="region of interest" description="Disordered" evidence="3">
    <location>
        <begin position="49"/>
        <end position="68"/>
    </location>
</feature>
<feature type="compositionally biased region" description="Basic and acidic residues" evidence="3">
    <location>
        <begin position="303"/>
        <end position="339"/>
    </location>
</feature>
<dbReference type="AlphaFoldDB" id="A0A3A4A6W8"/>
<sequence>MTLRRRGRLAIVSAGITVAAFGLAPAAAADPTAGNGVLPVPISANVSFTPGPGTPTATPGGPDAAAGTSRRVDCRRVKCVSLTFDDGPVAVTGKLLDVLKRHGVKATFFVMGERAKVRPDLLRRMVREGHEIGNHTYTHARLTTLSDEGIRKQIADTQRVIRRATGRTPRFMRPPYGATSDAVDRVTAELGVSQILWSATSRDWRFKSARSTVERTILHAKRDRIVLMHDPIPSTTTAMPHIIRELRQRGFHIVPVGTLLRGRTLIPGERYCSGAGACKRADDPGIVLPPPLQQDLGEQVSDLPREEIPERRREESPADGPVDRPVDRPVEDAEDRRTESQPLVVR</sequence>
<dbReference type="RefSeq" id="WP_119930407.1">
    <property type="nucleotide sequence ID" value="NZ_QZEY01000018.1"/>
</dbReference>
<keyword evidence="2" id="KW-0378">Hydrolase</keyword>
<dbReference type="InterPro" id="IPR006311">
    <property type="entry name" value="TAT_signal"/>
</dbReference>
<evidence type="ECO:0000256" key="1">
    <source>
        <dbReference type="ARBA" id="ARBA00022723"/>
    </source>
</evidence>
<evidence type="ECO:0000256" key="4">
    <source>
        <dbReference type="SAM" id="SignalP"/>
    </source>
</evidence>
<gene>
    <name evidence="6" type="ORF">D5H75_32480</name>
</gene>
<name>A0A3A4A6W8_9ACTN</name>
<feature type="region of interest" description="Disordered" evidence="3">
    <location>
        <begin position="284"/>
        <end position="346"/>
    </location>
</feature>
<dbReference type="Proteomes" id="UP000265768">
    <property type="component" value="Unassembled WGS sequence"/>
</dbReference>
<proteinExistence type="predicted"/>
<evidence type="ECO:0000259" key="5">
    <source>
        <dbReference type="PROSITE" id="PS51677"/>
    </source>
</evidence>
<dbReference type="PROSITE" id="PS51318">
    <property type="entry name" value="TAT"/>
    <property type="match status" value="1"/>
</dbReference>
<feature type="signal peptide" evidence="4">
    <location>
        <begin position="1"/>
        <end position="29"/>
    </location>
</feature>
<feature type="domain" description="NodB homology" evidence="5">
    <location>
        <begin position="78"/>
        <end position="254"/>
    </location>
</feature>
<dbReference type="OrthoDB" id="3521160at2"/>
<dbReference type="GO" id="GO:0005975">
    <property type="term" value="P:carbohydrate metabolic process"/>
    <property type="evidence" value="ECO:0007669"/>
    <property type="project" value="InterPro"/>
</dbReference>
<dbReference type="PANTHER" id="PTHR10587:SF133">
    <property type="entry name" value="CHITIN DEACETYLASE 1-RELATED"/>
    <property type="match status" value="1"/>
</dbReference>
<dbReference type="InterPro" id="IPR050248">
    <property type="entry name" value="Polysacc_deacetylase_ArnD"/>
</dbReference>